<reference evidence="2 3" key="1">
    <citation type="journal article" date="2016" name="Mol. Biol. Evol.">
        <title>Genome-Wide Survey of Gut Fungi (Harpellales) Reveals the First Horizontally Transferred Ubiquitin Gene from a Mosquito Host.</title>
        <authorList>
            <person name="Wang Y."/>
            <person name="White M.M."/>
            <person name="Kvist S."/>
            <person name="Moncalvo J.M."/>
        </authorList>
    </citation>
    <scope>NUCLEOTIDE SEQUENCE [LARGE SCALE GENOMIC DNA]</scope>
    <source>
        <strain evidence="2 3">ALG-7-W6</strain>
    </source>
</reference>
<dbReference type="STRING" id="133383.A0A1R0H8Y3"/>
<keyword evidence="3" id="KW-1185">Reference proteome</keyword>
<dbReference type="PANTHER" id="PTHR13844">
    <property type="entry name" value="SWI/SNF-RELATED MATRIX-ASSOCIATED ACTIN-DEPENDENT REGULATOR OF CHROMATIN SUBFAMILY D"/>
    <property type="match status" value="1"/>
</dbReference>
<evidence type="ECO:0000313" key="3">
    <source>
        <dbReference type="Proteomes" id="UP000187455"/>
    </source>
</evidence>
<sequence length="346" mass="38660">MKPQQKKIKLTDRSLPEKTVGDNYKNKPAPRKFSEQFSSIIIELDRKSHPPQDNIVEWRSSPSSEPVDGFEVKRLGSDNVPAKISFNFNSLAGKFKINNPDLCQLLGISSPITKVSLTNDLVEDSSSDLVKSSPELKKIFGDIKIFFSLIPELLAPFCSPPDPLVLFYVIRVDLETEHRPPFAYDISVDFEEPIKSRLGILPSLQTGQKDLSSIEDQQQKLIQAIYNSRTKRDFLKGFCTNPVDFVNTLVENMTQDLLVITGEHKPGLELINSSNGSEQKKNLFDQAWADEAVFHYLIENDKIRSENQIVAETAALANPAAPISSNISGGFYTPVKGGNNMIHPNQ</sequence>
<proteinExistence type="predicted"/>
<protein>
    <submittedName>
        <fullName evidence="2">SWI/SNF-related matrix-associated actin-dependent regulator of chromatin subfamily D member 2</fullName>
    </submittedName>
</protein>
<dbReference type="OrthoDB" id="10263741at2759"/>
<comment type="caution">
    <text evidence="2">The sequence shown here is derived from an EMBL/GenBank/DDBJ whole genome shotgun (WGS) entry which is preliminary data.</text>
</comment>
<dbReference type="Proteomes" id="UP000187455">
    <property type="component" value="Unassembled WGS sequence"/>
</dbReference>
<evidence type="ECO:0000256" key="1">
    <source>
        <dbReference type="SAM" id="MobiDB-lite"/>
    </source>
</evidence>
<dbReference type="EMBL" id="LSSL01000056">
    <property type="protein sequence ID" value="OLY85619.1"/>
    <property type="molecule type" value="Genomic_DNA"/>
</dbReference>
<gene>
    <name evidence="2" type="ORF">AYI68_g184</name>
</gene>
<organism evidence="2 3">
    <name type="scientific">Smittium mucronatum</name>
    <dbReference type="NCBI Taxonomy" id="133383"/>
    <lineage>
        <taxon>Eukaryota</taxon>
        <taxon>Fungi</taxon>
        <taxon>Fungi incertae sedis</taxon>
        <taxon>Zoopagomycota</taxon>
        <taxon>Kickxellomycotina</taxon>
        <taxon>Harpellomycetes</taxon>
        <taxon>Harpellales</taxon>
        <taxon>Legeriomycetaceae</taxon>
        <taxon>Smittium</taxon>
    </lineage>
</organism>
<dbReference type="AlphaFoldDB" id="A0A1R0H8Y3"/>
<feature type="region of interest" description="Disordered" evidence="1">
    <location>
        <begin position="1"/>
        <end position="30"/>
    </location>
</feature>
<feature type="compositionally biased region" description="Basic and acidic residues" evidence="1">
    <location>
        <begin position="9"/>
        <end position="20"/>
    </location>
</feature>
<evidence type="ECO:0000313" key="2">
    <source>
        <dbReference type="EMBL" id="OLY85619.1"/>
    </source>
</evidence>
<accession>A0A1R0H8Y3</accession>
<name>A0A1R0H8Y3_9FUNG</name>